<reference evidence="4 5" key="1">
    <citation type="submission" date="2013-01" db="EMBL/GenBank/DDBJ databases">
        <title>Whole genome shotgun sequence of Gordonia soli NBRC 108243.</title>
        <authorList>
            <person name="Isaki-Nakamura S."/>
            <person name="Hosoyama A."/>
            <person name="Tsuchikane K."/>
            <person name="Ando Y."/>
            <person name="Baba S."/>
            <person name="Ohji S."/>
            <person name="Hamada M."/>
            <person name="Tamura T."/>
            <person name="Yamazoe A."/>
            <person name="Yamazaki S."/>
            <person name="Fujita N."/>
        </authorList>
    </citation>
    <scope>NUCLEOTIDE SEQUENCE [LARGE SCALE GENOMIC DNA]</scope>
    <source>
        <strain evidence="4 5">NBRC 108243</strain>
    </source>
</reference>
<keyword evidence="2" id="KW-0732">Signal</keyword>
<evidence type="ECO:0000313" key="4">
    <source>
        <dbReference type="EMBL" id="GAC70475.1"/>
    </source>
</evidence>
<evidence type="ECO:0000256" key="2">
    <source>
        <dbReference type="SAM" id="SignalP"/>
    </source>
</evidence>
<dbReference type="eggNOG" id="COG3786">
    <property type="taxonomic scope" value="Bacteria"/>
</dbReference>
<protein>
    <recommendedName>
        <fullName evidence="3">L,D-TPase catalytic domain-containing protein</fullName>
    </recommendedName>
</protein>
<sequence>MGLASAVALVAVLFGSGLASAAPGTTTPSTSGTPSGTTTPSTSGATSTSAAPGGVTGVPVLDNLLNSLAGQGQGGAASPAAGQTKQMIVVTAPKASDPTATLTAFERGTDNSWKPVIGPTKAFLGSLGQGEPKDNVYRTPQGTFPLDQAFGRLANPGTKLPYIKVDQQDWWDSNTKSPTYNTHVRQAASPGGDSENLYNSGPVYDYAVNIAHNPQRIPGKASAMFLHVTNGQPTMGCVAIDKELMRKILVWLDPAKSPKITIGVNQSAPPADTPSATPALPGGDLVNQILKQFIDLVPSLLGTATGAGSAESVPVP</sequence>
<evidence type="ECO:0000256" key="1">
    <source>
        <dbReference type="SAM" id="MobiDB-lite"/>
    </source>
</evidence>
<dbReference type="EMBL" id="BANX01000035">
    <property type="protein sequence ID" value="GAC70475.1"/>
    <property type="molecule type" value="Genomic_DNA"/>
</dbReference>
<dbReference type="AlphaFoldDB" id="M0QP89"/>
<feature type="compositionally biased region" description="Low complexity" evidence="1">
    <location>
        <begin position="21"/>
        <end position="53"/>
    </location>
</feature>
<keyword evidence="5" id="KW-1185">Reference proteome</keyword>
<evidence type="ECO:0000259" key="3">
    <source>
        <dbReference type="Pfam" id="PF03734"/>
    </source>
</evidence>
<dbReference type="PANTHER" id="PTHR38589:SF1">
    <property type="entry name" value="BLR0621 PROTEIN"/>
    <property type="match status" value="1"/>
</dbReference>
<dbReference type="PANTHER" id="PTHR38589">
    <property type="entry name" value="BLR0621 PROTEIN"/>
    <property type="match status" value="1"/>
</dbReference>
<feature type="chain" id="PRO_5004003627" description="L,D-TPase catalytic domain-containing protein" evidence="2">
    <location>
        <begin position="22"/>
        <end position="316"/>
    </location>
</feature>
<organism evidence="4 5">
    <name type="scientific">Gordonia soli NBRC 108243</name>
    <dbReference type="NCBI Taxonomy" id="1223545"/>
    <lineage>
        <taxon>Bacteria</taxon>
        <taxon>Bacillati</taxon>
        <taxon>Actinomycetota</taxon>
        <taxon>Actinomycetes</taxon>
        <taxon>Mycobacteriales</taxon>
        <taxon>Gordoniaceae</taxon>
        <taxon>Gordonia</taxon>
    </lineage>
</organism>
<dbReference type="Proteomes" id="UP000011666">
    <property type="component" value="Unassembled WGS sequence"/>
</dbReference>
<gene>
    <name evidence="4" type="ORF">GS4_35_00510</name>
</gene>
<evidence type="ECO:0000313" key="5">
    <source>
        <dbReference type="Proteomes" id="UP000011666"/>
    </source>
</evidence>
<feature type="region of interest" description="Disordered" evidence="1">
    <location>
        <begin position="21"/>
        <end position="55"/>
    </location>
</feature>
<dbReference type="Pfam" id="PF03734">
    <property type="entry name" value="YkuD"/>
    <property type="match status" value="1"/>
</dbReference>
<dbReference type="STRING" id="1223545.GS4_35_00510"/>
<feature type="domain" description="L,D-TPase catalytic" evidence="3">
    <location>
        <begin position="101"/>
        <end position="255"/>
    </location>
</feature>
<comment type="caution">
    <text evidence="4">The sequence shown here is derived from an EMBL/GenBank/DDBJ whole genome shotgun (WGS) entry which is preliminary data.</text>
</comment>
<feature type="signal peptide" evidence="2">
    <location>
        <begin position="1"/>
        <end position="21"/>
    </location>
</feature>
<proteinExistence type="predicted"/>
<dbReference type="InterPro" id="IPR005490">
    <property type="entry name" value="LD_TPept_cat_dom"/>
</dbReference>
<accession>M0QP89</accession>
<name>M0QP89_9ACTN</name>